<dbReference type="GO" id="GO:0043614">
    <property type="term" value="C:multi-eIF complex"/>
    <property type="evidence" value="ECO:0007669"/>
    <property type="project" value="TreeGrafter"/>
</dbReference>
<dbReference type="InterPro" id="IPR054711">
    <property type="entry name" value="eIF3a_PCI_TPR-like"/>
</dbReference>
<keyword evidence="4 5" id="KW-0648">Protein biosynthesis</keyword>
<evidence type="ECO:0000256" key="4">
    <source>
        <dbReference type="ARBA" id="ARBA00022917"/>
    </source>
</evidence>
<name>A0A9K3PMY9_9STRA</name>
<dbReference type="AlphaFoldDB" id="A0A9K3PMY9"/>
<feature type="region of interest" description="Disordered" evidence="6">
    <location>
        <begin position="810"/>
        <end position="993"/>
    </location>
</feature>
<dbReference type="GO" id="GO:0003729">
    <property type="term" value="F:mRNA binding"/>
    <property type="evidence" value="ECO:0007669"/>
    <property type="project" value="TreeGrafter"/>
</dbReference>
<dbReference type="PROSITE" id="PS50250">
    <property type="entry name" value="PCI"/>
    <property type="match status" value="1"/>
</dbReference>
<dbReference type="GO" id="GO:0016282">
    <property type="term" value="C:eukaryotic 43S preinitiation complex"/>
    <property type="evidence" value="ECO:0007669"/>
    <property type="project" value="UniProtKB-UniRule"/>
</dbReference>
<evidence type="ECO:0000313" key="9">
    <source>
        <dbReference type="Proteomes" id="UP000693970"/>
    </source>
</evidence>
<dbReference type="HAMAP" id="MF_03000">
    <property type="entry name" value="eIF3a"/>
    <property type="match status" value="1"/>
</dbReference>
<dbReference type="EMBL" id="JAGRRH010000017">
    <property type="protein sequence ID" value="KAG7353248.1"/>
    <property type="molecule type" value="Genomic_DNA"/>
</dbReference>
<feature type="compositionally biased region" description="Gly residues" evidence="6">
    <location>
        <begin position="959"/>
        <end position="973"/>
    </location>
</feature>
<dbReference type="GO" id="GO:0003743">
    <property type="term" value="F:translation initiation factor activity"/>
    <property type="evidence" value="ECO:0007669"/>
    <property type="project" value="UniProtKB-UniRule"/>
</dbReference>
<dbReference type="GO" id="GO:0002188">
    <property type="term" value="P:translation reinitiation"/>
    <property type="evidence" value="ECO:0007669"/>
    <property type="project" value="TreeGrafter"/>
</dbReference>
<evidence type="ECO:0000256" key="2">
    <source>
        <dbReference type="ARBA" id="ARBA00022540"/>
    </source>
</evidence>
<dbReference type="PANTHER" id="PTHR14005:SF0">
    <property type="entry name" value="EUKARYOTIC TRANSLATION INITIATION FACTOR 3 SUBUNIT A"/>
    <property type="match status" value="1"/>
</dbReference>
<dbReference type="OrthoDB" id="18884at2759"/>
<comment type="subunit">
    <text evidence="5">Component of the eukaryotic translation initiation factor 3 (eIF-3) complex.</text>
</comment>
<dbReference type="GO" id="GO:0033290">
    <property type="term" value="C:eukaryotic 48S preinitiation complex"/>
    <property type="evidence" value="ECO:0007669"/>
    <property type="project" value="UniProtKB-UniRule"/>
</dbReference>
<evidence type="ECO:0000313" key="8">
    <source>
        <dbReference type="EMBL" id="KAG7353248.1"/>
    </source>
</evidence>
<dbReference type="InterPro" id="IPR000717">
    <property type="entry name" value="PCI_dom"/>
</dbReference>
<comment type="similarity">
    <text evidence="5">Belongs to the eIF-3 subunit A family.</text>
</comment>
<keyword evidence="3 5" id="KW-0694">RNA-binding</keyword>
<comment type="subcellular location">
    <subcellularLocation>
        <location evidence="5">Cytoplasm</location>
    </subcellularLocation>
</comment>
<evidence type="ECO:0000256" key="5">
    <source>
        <dbReference type="HAMAP-Rule" id="MF_03000"/>
    </source>
</evidence>
<dbReference type="GO" id="GO:0001732">
    <property type="term" value="P:formation of cytoplasmic translation initiation complex"/>
    <property type="evidence" value="ECO:0007669"/>
    <property type="project" value="UniProtKB-UniRule"/>
</dbReference>
<accession>A0A9K3PMY9</accession>
<dbReference type="PANTHER" id="PTHR14005">
    <property type="entry name" value="EUKARYOTIC TRANSLATION INITIATION FACTOR 3, THETA SUBUNIT"/>
    <property type="match status" value="1"/>
</dbReference>
<feature type="compositionally biased region" description="Basic and acidic residues" evidence="6">
    <location>
        <begin position="974"/>
        <end position="983"/>
    </location>
</feature>
<evidence type="ECO:0000256" key="3">
    <source>
        <dbReference type="ARBA" id="ARBA00022884"/>
    </source>
</evidence>
<reference evidence="8" key="1">
    <citation type="journal article" date="2021" name="Sci. Rep.">
        <title>Diploid genomic architecture of Nitzschia inconspicua, an elite biomass production diatom.</title>
        <authorList>
            <person name="Oliver A."/>
            <person name="Podell S."/>
            <person name="Pinowska A."/>
            <person name="Traller J.C."/>
            <person name="Smith S.R."/>
            <person name="McClure R."/>
            <person name="Beliaev A."/>
            <person name="Bohutskyi P."/>
            <person name="Hill E.A."/>
            <person name="Rabines A."/>
            <person name="Zheng H."/>
            <person name="Allen L.Z."/>
            <person name="Kuo A."/>
            <person name="Grigoriev I.V."/>
            <person name="Allen A.E."/>
            <person name="Hazlebeck D."/>
            <person name="Allen E.E."/>
        </authorList>
    </citation>
    <scope>NUCLEOTIDE SEQUENCE</scope>
    <source>
        <strain evidence="8">Hildebrandi</strain>
    </source>
</reference>
<evidence type="ECO:0000259" key="7">
    <source>
        <dbReference type="PROSITE" id="PS50250"/>
    </source>
</evidence>
<dbReference type="GO" id="GO:0071540">
    <property type="term" value="C:eukaryotic translation initiation factor 3 complex, eIF3e"/>
    <property type="evidence" value="ECO:0007669"/>
    <property type="project" value="TreeGrafter"/>
</dbReference>
<dbReference type="Pfam" id="PF22591">
    <property type="entry name" value="eIF3a_PCI_TPR-like"/>
    <property type="match status" value="1"/>
</dbReference>
<evidence type="ECO:0000256" key="6">
    <source>
        <dbReference type="SAM" id="MobiDB-lite"/>
    </source>
</evidence>
<sequence length="993" mass="113405">MSNQFFHKPELALRRALELQGIHQSEAALSLLHDVLSSRRHRTWSPAYEQIMIAYLNLCLKLHRAREAKDGLHQYRNLAQAQAPGSLEKVIRYLLEKAEDQCSKAKAAVDAAAVAASEASTPLSILDDGDDDEGDGGIGPQTLLLSSMSTDPAKSQRDSLMLLPSLKFLWEIYRAVLDILRSNSKLEHVYHATAQSAFQFCREYSRRIEFRRLCELLRMHLGNLQKYGDDVSGKQNNKVRGWEGWSSESIELHLQTRFAQLETASSLKLYTEGFRTVEDISSIMTISNHRRKQNPDFPPPKAKLMAKYYEQLIELFWVSENYLFHAFAWYKYYILCKEYNKSMSEELKTQQASAVLLAALCIPSLPTKTDDGHGSSSTDNRFMDSVMQEKMSRMATLLNFNTRNPSRETLLEEINGQDIFSQVPDYLKDLYKLLEHGSDPLVLVRQGKPLLDQISPQAGADASSSLVGRYVQPLGNVLLLKLLWNLSSAYHTVKIDFIKELTDGLGMSFENVEKSIVLFTQTHKGLAVRIDHRAGCLRFGDAQLESDAMRSQLRVLGQQLEKVVASLSPDSSEAKEATRASIYQTVRDVRDAEHAKMLERKAHIEHRKEEIERLAQEKIKREQQQAAAEEAARRAEEERRIQREQQLREIEKKKKVEMELENDKKEKLLQALGYNTETMTAEQVAATDAEKLQKEHQDKINKKREEAERKTRDAAKQLDYLVRAIRIEELPLIKAKYDEKVKLDREEYEKEVVQKAQRAKEQWESDIKEKEILSNHNVFAYMKEFQEKAMEGRRLKYVVICSEADKEAELRAEKDKMKRARKRKQDEEKRIANEAARAKREEEERIAEEERRKKEEARRQREAEEEERRKQEAARMAEERERKDRQQEDRAPRSSRELDSAGTGGGGGKYVPPSRRGAGGGTRSDDRTGGGSRFGDRGIGGSSYPGGGRYEGRTDRRGAGSGGGSGYGGSDRGGGARDRREDGPPGDNSRWRR</sequence>
<feature type="domain" description="PCI" evidence="7">
    <location>
        <begin position="348"/>
        <end position="544"/>
    </location>
</feature>
<feature type="compositionally biased region" description="Basic and acidic residues" evidence="6">
    <location>
        <begin position="824"/>
        <end position="899"/>
    </location>
</feature>
<evidence type="ECO:0000256" key="1">
    <source>
        <dbReference type="ARBA" id="ARBA00022490"/>
    </source>
</evidence>
<feature type="compositionally biased region" description="Gly residues" evidence="6">
    <location>
        <begin position="929"/>
        <end position="949"/>
    </location>
</feature>
<dbReference type="Proteomes" id="UP000693970">
    <property type="component" value="Unassembled WGS sequence"/>
</dbReference>
<comment type="function">
    <text evidence="5">RNA-binding component of the eukaryotic translation initiation factor 3 (eIF-3) complex, which is involved in protein synthesis of a specialized repertoire of mRNAs and, together with other initiation factors, stimulates binding of mRNA and methionyl-tRNAi to the 40S ribosome. The eIF-3 complex specifically targets and initiates translation of a subset of mRNAs involved in cell proliferation.</text>
</comment>
<gene>
    <name evidence="8" type="ORF">IV203_009297</name>
</gene>
<dbReference type="GO" id="GO:0071541">
    <property type="term" value="C:eukaryotic translation initiation factor 3 complex, eIF3m"/>
    <property type="evidence" value="ECO:0007669"/>
    <property type="project" value="TreeGrafter"/>
</dbReference>
<protein>
    <recommendedName>
        <fullName evidence="5">Eukaryotic translation initiation factor 3 subunit A</fullName>
        <shortName evidence="5">eIF3a</shortName>
    </recommendedName>
    <alternativeName>
        <fullName evidence="5">Eukaryotic translation initiation factor 3 subunit 10</fullName>
    </alternativeName>
</protein>
<comment type="caution">
    <text evidence="8">The sequence shown here is derived from an EMBL/GenBank/DDBJ whole genome shotgun (WGS) entry which is preliminary data.</text>
</comment>
<keyword evidence="9" id="KW-1185">Reference proteome</keyword>
<keyword evidence="2 5" id="KW-0396">Initiation factor</keyword>
<keyword evidence="1 5" id="KW-0963">Cytoplasm</keyword>
<reference evidence="8" key="2">
    <citation type="submission" date="2021-04" db="EMBL/GenBank/DDBJ databases">
        <authorList>
            <person name="Podell S."/>
        </authorList>
    </citation>
    <scope>NUCLEOTIDE SEQUENCE</scope>
    <source>
        <strain evidence="8">Hildebrandi</strain>
    </source>
</reference>
<dbReference type="InterPro" id="IPR027512">
    <property type="entry name" value="EIF3A"/>
</dbReference>
<organism evidence="8 9">
    <name type="scientific">Nitzschia inconspicua</name>
    <dbReference type="NCBI Taxonomy" id="303405"/>
    <lineage>
        <taxon>Eukaryota</taxon>
        <taxon>Sar</taxon>
        <taxon>Stramenopiles</taxon>
        <taxon>Ochrophyta</taxon>
        <taxon>Bacillariophyta</taxon>
        <taxon>Bacillariophyceae</taxon>
        <taxon>Bacillariophycidae</taxon>
        <taxon>Bacillariales</taxon>
        <taxon>Bacillariaceae</taxon>
        <taxon>Nitzschia</taxon>
    </lineage>
</organism>
<proteinExistence type="inferred from homology"/>
<feature type="region of interest" description="Disordered" evidence="6">
    <location>
        <begin position="692"/>
        <end position="711"/>
    </location>
</feature>